<protein>
    <submittedName>
        <fullName evidence="4">Hydrogenase formation protein HypD</fullName>
    </submittedName>
</protein>
<comment type="similarity">
    <text evidence="1">Belongs to the HypD family.</text>
</comment>
<reference evidence="4 5" key="1">
    <citation type="submission" date="2019-06" db="EMBL/GenBank/DDBJ databases">
        <title>Genomic insights into carbon and energy metabolism of Deferribacter autotrophicus revealed new metabolic traits in the phylum Deferribacteres.</title>
        <authorList>
            <person name="Slobodkin A.I."/>
            <person name="Slobodkina G.B."/>
            <person name="Allioux M."/>
            <person name="Alain K."/>
            <person name="Jebbar M."/>
            <person name="Shadrin V."/>
            <person name="Kublanov I.V."/>
            <person name="Toshchakov S.V."/>
            <person name="Bonch-Osmolovskaya E.A."/>
        </authorList>
    </citation>
    <scope>NUCLEOTIDE SEQUENCE [LARGE SCALE GENOMIC DNA]</scope>
    <source>
        <strain evidence="4 5">SL50</strain>
    </source>
</reference>
<dbReference type="OrthoDB" id="9770424at2"/>
<dbReference type="RefSeq" id="WP_149265988.1">
    <property type="nucleotide sequence ID" value="NZ_VFJB01000004.1"/>
</dbReference>
<dbReference type="Gene3D" id="6.10.20.100">
    <property type="match status" value="1"/>
</dbReference>
<dbReference type="Proteomes" id="UP000322876">
    <property type="component" value="Unassembled WGS sequence"/>
</dbReference>
<dbReference type="PIRSF" id="PIRSF005622">
    <property type="entry name" value="Hydrgn_mat_hypD"/>
    <property type="match status" value="1"/>
</dbReference>
<dbReference type="NCBIfam" id="TIGR00075">
    <property type="entry name" value="hypD"/>
    <property type="match status" value="1"/>
</dbReference>
<keyword evidence="3" id="KW-0408">Iron</keyword>
<dbReference type="InterPro" id="IPR002780">
    <property type="entry name" value="Hyd_form_HypD"/>
</dbReference>
<sequence>MKLIDSFRDKEKVDILLKQIDKLNIKDKEYRFMEVCGTHTMSISRFGLRTLLPENILLISGPGCPVCVTSQGEIDAIFDLVKNNDVIIATYGDLLKVPGSNGENLYILRSMGFDIRVVFSPLDVIEIAKNTDKEVVFLSIGFETTTPPSAGLVKQLVKENIKNVSLFVMNKTMPKVLDFIANQENVMVDGFLCPGHVSAITGERLYEPLVRSGFACVISGFEPVDVLMSVKLLMEQVNKGEFWVENNYGRVVKRNGNELAMKLMYEVFEDSDAYWRGIGVIEGSGLMLRANYKDFDAMEKFNIEVDYSKSLPGCRCGDVLLGRIKPTDCSLFGNRCTPEDPYGPCMVSSEGSCAAYYKYGG</sequence>
<evidence type="ECO:0000256" key="2">
    <source>
        <dbReference type="ARBA" id="ARBA00022723"/>
    </source>
</evidence>
<organism evidence="4 5">
    <name type="scientific">Deferribacter autotrophicus</name>
    <dbReference type="NCBI Taxonomy" id="500465"/>
    <lineage>
        <taxon>Bacteria</taxon>
        <taxon>Pseudomonadati</taxon>
        <taxon>Deferribacterota</taxon>
        <taxon>Deferribacteres</taxon>
        <taxon>Deferribacterales</taxon>
        <taxon>Deferribacteraceae</taxon>
        <taxon>Deferribacter</taxon>
    </lineage>
</organism>
<dbReference type="EMBL" id="VFJB01000004">
    <property type="protein sequence ID" value="KAA0258431.1"/>
    <property type="molecule type" value="Genomic_DNA"/>
</dbReference>
<dbReference type="PANTHER" id="PTHR30149:SF0">
    <property type="entry name" value="HYDROGENASE MATURATION FACTOR HYPD"/>
    <property type="match status" value="1"/>
</dbReference>
<name>A0A5A8F4C7_9BACT</name>
<evidence type="ECO:0000313" key="5">
    <source>
        <dbReference type="Proteomes" id="UP000322876"/>
    </source>
</evidence>
<evidence type="ECO:0000256" key="1">
    <source>
        <dbReference type="ARBA" id="ARBA00007888"/>
    </source>
</evidence>
<dbReference type="GO" id="GO:0051604">
    <property type="term" value="P:protein maturation"/>
    <property type="evidence" value="ECO:0007669"/>
    <property type="project" value="TreeGrafter"/>
</dbReference>
<evidence type="ECO:0000313" key="4">
    <source>
        <dbReference type="EMBL" id="KAA0258431.1"/>
    </source>
</evidence>
<accession>A0A5A8F4C7</accession>
<keyword evidence="5" id="KW-1185">Reference proteome</keyword>
<proteinExistence type="inferred from homology"/>
<dbReference type="GO" id="GO:0070025">
    <property type="term" value="F:carbon monoxide binding"/>
    <property type="evidence" value="ECO:0007669"/>
    <property type="project" value="TreeGrafter"/>
</dbReference>
<dbReference type="AlphaFoldDB" id="A0A5A8F4C7"/>
<keyword evidence="2" id="KW-0479">Metal-binding</keyword>
<dbReference type="GO" id="GO:0051539">
    <property type="term" value="F:4 iron, 4 sulfur cluster binding"/>
    <property type="evidence" value="ECO:0007669"/>
    <property type="project" value="TreeGrafter"/>
</dbReference>
<dbReference type="InterPro" id="IPR042243">
    <property type="entry name" value="HypD_1"/>
</dbReference>
<dbReference type="GO" id="GO:0005506">
    <property type="term" value="F:iron ion binding"/>
    <property type="evidence" value="ECO:0007669"/>
    <property type="project" value="TreeGrafter"/>
</dbReference>
<dbReference type="PANTHER" id="PTHR30149">
    <property type="entry name" value="HYDROGENASE PROTEIN ASSEMBLY PROTEIN HYPD"/>
    <property type="match status" value="1"/>
</dbReference>
<dbReference type="InterPro" id="IPR042244">
    <property type="entry name" value="HypD_2_sf"/>
</dbReference>
<comment type="caution">
    <text evidence="4">The sequence shown here is derived from an EMBL/GenBank/DDBJ whole genome shotgun (WGS) entry which is preliminary data.</text>
</comment>
<evidence type="ECO:0000256" key="3">
    <source>
        <dbReference type="ARBA" id="ARBA00023004"/>
    </source>
</evidence>
<dbReference type="Gene3D" id="3.40.50.11750">
    <property type="entry name" value="HypD, alpha/beta domain 1"/>
    <property type="match status" value="2"/>
</dbReference>
<dbReference type="Pfam" id="PF01924">
    <property type="entry name" value="HypD"/>
    <property type="match status" value="1"/>
</dbReference>
<gene>
    <name evidence="4" type="primary">hypD</name>
    <name evidence="4" type="ORF">FHQ18_04535</name>
</gene>